<evidence type="ECO:0000313" key="2">
    <source>
        <dbReference type="EMBL" id="BCL29657.1"/>
    </source>
</evidence>
<reference evidence="2 3" key="1">
    <citation type="journal article" date="2014" name="Int. J. Syst. Evol. Microbiol.">
        <title>Complete genome sequence of Corynebacterium casei LMG S-19264T (=DSM 44701T), isolated from a smear-ripened cheese.</title>
        <authorList>
            <consortium name="US DOE Joint Genome Institute (JGI-PGF)"/>
            <person name="Walter F."/>
            <person name="Albersmeier A."/>
            <person name="Kalinowski J."/>
            <person name="Ruckert C."/>
        </authorList>
    </citation>
    <scope>NUCLEOTIDE SEQUENCE [LARGE SCALE GENOMIC DNA]</scope>
    <source>
        <strain evidence="2 3">JCM 4677</strain>
    </source>
</reference>
<evidence type="ECO:0000313" key="3">
    <source>
        <dbReference type="Proteomes" id="UP000516444"/>
    </source>
</evidence>
<organism evidence="2 3">
    <name type="scientific">Streptomyces aurantiacus</name>
    <dbReference type="NCBI Taxonomy" id="47760"/>
    <lineage>
        <taxon>Bacteria</taxon>
        <taxon>Bacillati</taxon>
        <taxon>Actinomycetota</taxon>
        <taxon>Actinomycetes</taxon>
        <taxon>Kitasatosporales</taxon>
        <taxon>Streptomycetaceae</taxon>
        <taxon>Streptomyces</taxon>
        <taxon>Streptomyces aurantiacus group</taxon>
    </lineage>
</organism>
<name>A0A7G1P772_9ACTN</name>
<proteinExistence type="predicted"/>
<protein>
    <submittedName>
        <fullName evidence="2">Uncharacterized protein</fullName>
    </submittedName>
</protein>
<keyword evidence="3" id="KW-1185">Reference proteome</keyword>
<sequence>MRTFSALSGMQSDVKADVKVMPVAYNPDGGPRVQLAWLRYSNSLRFSGPPDRAHSHRRTARPCVRPADPERPVRPAACR</sequence>
<dbReference type="KEGG" id="sgm:GCM10017557_45160"/>
<dbReference type="Proteomes" id="UP000516444">
    <property type="component" value="Chromosome"/>
</dbReference>
<gene>
    <name evidence="2" type="ORF">GCM10017557_45160</name>
</gene>
<dbReference type="AlphaFoldDB" id="A0A7G1P772"/>
<dbReference type="EMBL" id="AP023440">
    <property type="protein sequence ID" value="BCL29657.1"/>
    <property type="molecule type" value="Genomic_DNA"/>
</dbReference>
<accession>A0A7G1P772</accession>
<evidence type="ECO:0000256" key="1">
    <source>
        <dbReference type="SAM" id="MobiDB-lite"/>
    </source>
</evidence>
<feature type="region of interest" description="Disordered" evidence="1">
    <location>
        <begin position="47"/>
        <end position="79"/>
    </location>
</feature>